<dbReference type="EMBL" id="JALLBG020000198">
    <property type="protein sequence ID" value="KAL3759711.1"/>
    <property type="molecule type" value="Genomic_DNA"/>
</dbReference>
<proteinExistence type="predicted"/>
<feature type="region of interest" description="Disordered" evidence="1">
    <location>
        <begin position="42"/>
        <end position="63"/>
    </location>
</feature>
<evidence type="ECO:0000313" key="3">
    <source>
        <dbReference type="Proteomes" id="UP001530293"/>
    </source>
</evidence>
<feature type="compositionally biased region" description="Acidic residues" evidence="1">
    <location>
        <begin position="195"/>
        <end position="207"/>
    </location>
</feature>
<gene>
    <name evidence="2" type="ORF">ACHAWU_010280</name>
</gene>
<feature type="compositionally biased region" description="Low complexity" evidence="1">
    <location>
        <begin position="122"/>
        <end position="133"/>
    </location>
</feature>
<feature type="compositionally biased region" description="Low complexity" evidence="1">
    <location>
        <begin position="50"/>
        <end position="59"/>
    </location>
</feature>
<keyword evidence="3" id="KW-1185">Reference proteome</keyword>
<feature type="region of interest" description="Disordered" evidence="1">
    <location>
        <begin position="228"/>
        <end position="254"/>
    </location>
</feature>
<feature type="region of interest" description="Disordered" evidence="1">
    <location>
        <begin position="164"/>
        <end position="208"/>
    </location>
</feature>
<reference evidence="2 3" key="1">
    <citation type="submission" date="2024-10" db="EMBL/GenBank/DDBJ databases">
        <title>Updated reference genomes for cyclostephanoid diatoms.</title>
        <authorList>
            <person name="Roberts W.R."/>
            <person name="Alverson A.J."/>
        </authorList>
    </citation>
    <scope>NUCLEOTIDE SEQUENCE [LARGE SCALE GENOMIC DNA]</scope>
    <source>
        <strain evidence="2 3">AJA232-27</strain>
    </source>
</reference>
<comment type="caution">
    <text evidence="2">The sequence shown here is derived from an EMBL/GenBank/DDBJ whole genome shotgun (WGS) entry which is preliminary data.</text>
</comment>
<organism evidence="2 3">
    <name type="scientific">Discostella pseudostelligera</name>
    <dbReference type="NCBI Taxonomy" id="259834"/>
    <lineage>
        <taxon>Eukaryota</taxon>
        <taxon>Sar</taxon>
        <taxon>Stramenopiles</taxon>
        <taxon>Ochrophyta</taxon>
        <taxon>Bacillariophyta</taxon>
        <taxon>Coscinodiscophyceae</taxon>
        <taxon>Thalassiosirophycidae</taxon>
        <taxon>Stephanodiscales</taxon>
        <taxon>Stephanodiscaceae</taxon>
        <taxon>Discostella</taxon>
    </lineage>
</organism>
<sequence>MTTSKLRRPNFNLSLGRQSNDNDLNLASASASASAHFRSVGSGNPIGSVSSTTSTTSSTQSLANYTRQCHKRLASSILPTHGNNEVDARVSEREHHKSNTTATPTSASLPTTSEGRTGGVGTNNTNISSKTNNDTTPNLEQCILLLEPILNIFQTNCIMNDKAKRKQQHSHRNGGIGRIDNDSTATVKSGVHDENCEDDEGEDEDEIPPQLLRAAKFFPYRFIPMKRALLRPPPSPPTASSCTSTNKNDHSKNETNRHAAFVESAEVELSLHYRLRLVRACWKRGLVAAAEYETLQKSIERTTTSKKRKRCNNEKNNESDEVDGIDTNNLMERVRLSFLRLPTEAIHPHRSMSAWNHVKEMISQCCELWEKDREDQGMTEPACDDGRPKNDVKSSIAPDQVADWAMTSWTALLLVRGLDCGVAPPRAPSTNTRNHHHDTSLSSIERHLSTLLTNRSTSSDTNNSATDLARSVECRLNILLHPENIQSLNGTHIYSLGRLLASFHNRDDAIVHIARSVCHCAIGRGGMMGLEQLARLLAVYLCCISSSTSPTSMDANHGANASSIVRDVEAILRAKLGDVEFLKSIVKEMDSSEWVGQHSPSSVKKKAASFLEAVLSTTAHLVKCCE</sequence>
<dbReference type="Proteomes" id="UP001530293">
    <property type="component" value="Unassembled WGS sequence"/>
</dbReference>
<evidence type="ECO:0000256" key="1">
    <source>
        <dbReference type="SAM" id="MobiDB-lite"/>
    </source>
</evidence>
<accession>A0ABD3MCQ1</accession>
<feature type="region of interest" description="Disordered" evidence="1">
    <location>
        <begin position="1"/>
        <end position="21"/>
    </location>
</feature>
<name>A0ABD3MCQ1_9STRA</name>
<feature type="compositionally biased region" description="Low complexity" evidence="1">
    <location>
        <begin position="100"/>
        <end position="113"/>
    </location>
</feature>
<feature type="region of interest" description="Disordered" evidence="1">
    <location>
        <begin position="80"/>
        <end position="133"/>
    </location>
</feature>
<evidence type="ECO:0000313" key="2">
    <source>
        <dbReference type="EMBL" id="KAL3759711.1"/>
    </source>
</evidence>
<feature type="compositionally biased region" description="Basic and acidic residues" evidence="1">
    <location>
        <begin position="84"/>
        <end position="97"/>
    </location>
</feature>
<dbReference type="AlphaFoldDB" id="A0ABD3MCQ1"/>
<protein>
    <submittedName>
        <fullName evidence="2">Uncharacterized protein</fullName>
    </submittedName>
</protein>